<dbReference type="Pfam" id="PF02604">
    <property type="entry name" value="PhdYeFM_antitox"/>
    <property type="match status" value="1"/>
</dbReference>
<comment type="similarity">
    <text evidence="1 2">Belongs to the phD/YefM antitoxin family.</text>
</comment>
<name>A0A2M7T5Z0_9ACTN</name>
<dbReference type="Gene3D" id="3.40.1620.10">
    <property type="entry name" value="YefM-like domain"/>
    <property type="match status" value="1"/>
</dbReference>
<evidence type="ECO:0000256" key="2">
    <source>
        <dbReference type="RuleBase" id="RU362080"/>
    </source>
</evidence>
<proteinExistence type="inferred from homology"/>
<dbReference type="PANTHER" id="PTHR33713:SF10">
    <property type="entry name" value="ANTITOXIN YAFN"/>
    <property type="match status" value="1"/>
</dbReference>
<dbReference type="AlphaFoldDB" id="A0A2M7T5Z0"/>
<evidence type="ECO:0000313" key="4">
    <source>
        <dbReference type="Proteomes" id="UP000230956"/>
    </source>
</evidence>
<evidence type="ECO:0000313" key="3">
    <source>
        <dbReference type="EMBL" id="PIZ35058.1"/>
    </source>
</evidence>
<dbReference type="Proteomes" id="UP000230956">
    <property type="component" value="Unassembled WGS sequence"/>
</dbReference>
<comment type="caution">
    <text evidence="3">The sequence shown here is derived from an EMBL/GenBank/DDBJ whole genome shotgun (WGS) entry which is preliminary data.</text>
</comment>
<gene>
    <name evidence="3" type="ORF">COY37_11095</name>
</gene>
<dbReference type="InterPro" id="IPR036165">
    <property type="entry name" value="YefM-like_sf"/>
</dbReference>
<protein>
    <recommendedName>
        <fullName evidence="2">Antitoxin</fullName>
    </recommendedName>
</protein>
<dbReference type="PANTHER" id="PTHR33713">
    <property type="entry name" value="ANTITOXIN YAFN-RELATED"/>
    <property type="match status" value="1"/>
</dbReference>
<reference evidence="4" key="1">
    <citation type="submission" date="2017-09" db="EMBL/GenBank/DDBJ databases">
        <title>Depth-based differentiation of microbial function through sediment-hosted aquifers and enrichment of novel symbionts in the deep terrestrial subsurface.</title>
        <authorList>
            <person name="Probst A.J."/>
            <person name="Ladd B."/>
            <person name="Jarett J.K."/>
            <person name="Geller-Mcgrath D.E."/>
            <person name="Sieber C.M.K."/>
            <person name="Emerson J.B."/>
            <person name="Anantharaman K."/>
            <person name="Thomas B.C."/>
            <person name="Malmstrom R."/>
            <person name="Stieglmeier M."/>
            <person name="Klingl A."/>
            <person name="Woyke T."/>
            <person name="Ryan C.M."/>
            <person name="Banfield J.F."/>
        </authorList>
    </citation>
    <scope>NUCLEOTIDE SEQUENCE [LARGE SCALE GENOMIC DNA]</scope>
</reference>
<organism evidence="3 4">
    <name type="scientific">Candidatus Aquicultor secundus</name>
    <dbReference type="NCBI Taxonomy" id="1973895"/>
    <lineage>
        <taxon>Bacteria</taxon>
        <taxon>Bacillati</taxon>
        <taxon>Actinomycetota</taxon>
        <taxon>Candidatus Aquicultoria</taxon>
        <taxon>Candidatus Aquicultorales</taxon>
        <taxon>Candidatus Aquicultoraceae</taxon>
        <taxon>Candidatus Aquicultor</taxon>
    </lineage>
</organism>
<dbReference type="EMBL" id="PFNG01000256">
    <property type="protein sequence ID" value="PIZ35058.1"/>
    <property type="molecule type" value="Genomic_DNA"/>
</dbReference>
<comment type="function">
    <text evidence="2">Antitoxin component of a type II toxin-antitoxin (TA) system.</text>
</comment>
<dbReference type="SUPFAM" id="SSF143120">
    <property type="entry name" value="YefM-like"/>
    <property type="match status" value="1"/>
</dbReference>
<dbReference type="NCBIfam" id="TIGR01552">
    <property type="entry name" value="phd_fam"/>
    <property type="match status" value="1"/>
</dbReference>
<evidence type="ECO:0000256" key="1">
    <source>
        <dbReference type="ARBA" id="ARBA00009981"/>
    </source>
</evidence>
<sequence length="89" mass="10111">MAINILSASEVREQLSRILKSLSEKKEPVFITQYGKAKAVLMDIDRYNALMQLLEDLEDIRDFRLAEGEPVQDFEEFIAELEGHPGVSA</sequence>
<dbReference type="RefSeq" id="WP_286677535.1">
    <property type="nucleotide sequence ID" value="NZ_MNXI01000013.1"/>
</dbReference>
<accession>A0A2M7T5Z0</accession>
<dbReference type="InterPro" id="IPR006442">
    <property type="entry name" value="Antitoxin_Phd/YefM"/>
</dbReference>
<dbReference type="InterPro" id="IPR051405">
    <property type="entry name" value="phD/YefM_antitoxin"/>
</dbReference>